<evidence type="ECO:0000259" key="3">
    <source>
        <dbReference type="PROSITE" id="PS51677"/>
    </source>
</evidence>
<name>A0A1H6YTG9_9BACT</name>
<keyword evidence="5" id="KW-1185">Reference proteome</keyword>
<comment type="subcellular location">
    <subcellularLocation>
        <location evidence="1">Secreted</location>
    </subcellularLocation>
</comment>
<dbReference type="PANTHER" id="PTHR34216:SF3">
    <property type="entry name" value="POLY-BETA-1,6-N-ACETYL-D-GLUCOSAMINE N-DEACETYLASE"/>
    <property type="match status" value="1"/>
</dbReference>
<dbReference type="RefSeq" id="WP_092174538.1">
    <property type="nucleotide sequence ID" value="NZ_FNZH01000003.1"/>
</dbReference>
<evidence type="ECO:0000256" key="2">
    <source>
        <dbReference type="ARBA" id="ARBA00022729"/>
    </source>
</evidence>
<dbReference type="SUPFAM" id="SSF88713">
    <property type="entry name" value="Glycoside hydrolase/deacetylase"/>
    <property type="match status" value="1"/>
</dbReference>
<proteinExistence type="predicted"/>
<keyword evidence="2" id="KW-0732">Signal</keyword>
<evidence type="ECO:0000256" key="1">
    <source>
        <dbReference type="ARBA" id="ARBA00004613"/>
    </source>
</evidence>
<dbReference type="InterPro" id="IPR011330">
    <property type="entry name" value="Glyco_hydro/deAcase_b/a-brl"/>
</dbReference>
<dbReference type="PROSITE" id="PS51677">
    <property type="entry name" value="NODB"/>
    <property type="match status" value="1"/>
</dbReference>
<accession>A0A1H6YTG9</accession>
<feature type="domain" description="NodB homology" evidence="3">
    <location>
        <begin position="74"/>
        <end position="282"/>
    </location>
</feature>
<dbReference type="GO" id="GO:0016810">
    <property type="term" value="F:hydrolase activity, acting on carbon-nitrogen (but not peptide) bonds"/>
    <property type="evidence" value="ECO:0007669"/>
    <property type="project" value="InterPro"/>
</dbReference>
<dbReference type="PANTHER" id="PTHR34216">
    <property type="match status" value="1"/>
</dbReference>
<organism evidence="4 5">
    <name type="scientific">Cyclobacterium xiamenense</name>
    <dbReference type="NCBI Taxonomy" id="1297121"/>
    <lineage>
        <taxon>Bacteria</taxon>
        <taxon>Pseudomonadati</taxon>
        <taxon>Bacteroidota</taxon>
        <taxon>Cytophagia</taxon>
        <taxon>Cytophagales</taxon>
        <taxon>Cyclobacteriaceae</taxon>
        <taxon>Cyclobacterium</taxon>
    </lineage>
</organism>
<evidence type="ECO:0000313" key="5">
    <source>
        <dbReference type="Proteomes" id="UP000199403"/>
    </source>
</evidence>
<evidence type="ECO:0000313" key="4">
    <source>
        <dbReference type="EMBL" id="SEJ40015.1"/>
    </source>
</evidence>
<gene>
    <name evidence="4" type="ORF">SAMN05192553_103688</name>
</gene>
<dbReference type="Proteomes" id="UP000199403">
    <property type="component" value="Unassembled WGS sequence"/>
</dbReference>
<dbReference type="Pfam" id="PF01522">
    <property type="entry name" value="Polysacc_deac_1"/>
    <property type="match status" value="1"/>
</dbReference>
<dbReference type="InterPro" id="IPR002509">
    <property type="entry name" value="NODB_dom"/>
</dbReference>
<dbReference type="GO" id="GO:0005975">
    <property type="term" value="P:carbohydrate metabolic process"/>
    <property type="evidence" value="ECO:0007669"/>
    <property type="project" value="InterPro"/>
</dbReference>
<dbReference type="InterPro" id="IPR051398">
    <property type="entry name" value="Polysacch_Deacetylase"/>
</dbReference>
<sequence>MKKIVFALLRYSGLPVLFREVFQRNKVSILVFHDMDRQTAEASFAYLSKHYNFISLDRLITALQNKDERHLPKKAMVVTFDDGHARNYELLPVIKRYKVPATIFICSGIIDTGRHYWFREKLDKKTIRSLKKIPNKDRIAFLRSRGFDPEKEYPNKQALSAAQIEEMSTYVSMQSHTVSHPILSRCEDEESNWEISESKRSLEKKLKQPINAIAYPNGSYTKREVAFAQAAGYACGLTVEAGFNSTRTDPFRLKRLDPNDTPDINELIVKASGMQVLLGKLP</sequence>
<protein>
    <submittedName>
        <fullName evidence="4">Polysaccharide deacetylase</fullName>
    </submittedName>
</protein>
<dbReference type="GO" id="GO:0005576">
    <property type="term" value="C:extracellular region"/>
    <property type="evidence" value="ECO:0007669"/>
    <property type="project" value="UniProtKB-SubCell"/>
</dbReference>
<dbReference type="CDD" id="cd10918">
    <property type="entry name" value="CE4_NodB_like_5s_6s"/>
    <property type="match status" value="1"/>
</dbReference>
<dbReference type="OrthoDB" id="9778320at2"/>
<dbReference type="STRING" id="1416801.SAMN05192553_103688"/>
<dbReference type="Gene3D" id="3.20.20.370">
    <property type="entry name" value="Glycoside hydrolase/deacetylase"/>
    <property type="match status" value="1"/>
</dbReference>
<reference evidence="5" key="1">
    <citation type="submission" date="2016-10" db="EMBL/GenBank/DDBJ databases">
        <authorList>
            <person name="Varghese N."/>
            <person name="Submissions S."/>
        </authorList>
    </citation>
    <scope>NUCLEOTIDE SEQUENCE [LARGE SCALE GENOMIC DNA]</scope>
    <source>
        <strain evidence="5">IBRC-M 10761</strain>
    </source>
</reference>
<dbReference type="EMBL" id="FNZH01000003">
    <property type="protein sequence ID" value="SEJ40015.1"/>
    <property type="molecule type" value="Genomic_DNA"/>
</dbReference>
<dbReference type="AlphaFoldDB" id="A0A1H6YTG9"/>